<comment type="caution">
    <text evidence="2">The sequence shown here is derived from an EMBL/GenBank/DDBJ whole genome shotgun (WGS) entry which is preliminary data.</text>
</comment>
<keyword evidence="3" id="KW-1185">Reference proteome</keyword>
<accession>A0ABW0IU99</accession>
<keyword evidence="1" id="KW-1133">Transmembrane helix</keyword>
<evidence type="ECO:0000256" key="1">
    <source>
        <dbReference type="SAM" id="Phobius"/>
    </source>
</evidence>
<evidence type="ECO:0000313" key="2">
    <source>
        <dbReference type="EMBL" id="MFC5419440.1"/>
    </source>
</evidence>
<protein>
    <submittedName>
        <fullName evidence="2">Uncharacterized protein</fullName>
    </submittedName>
</protein>
<sequence length="125" mass="13133">MRKQARLTCKATIILYFIGALSGMPPLLRPRSKSTEDPTMLPPAAPASARLPAWPLRGLVTALAGFIAVLALALLADQLLRSLGLPPPAAQPMPELGRQALTVWLRAGCLLLGGLVARAACSRCA</sequence>
<evidence type="ECO:0000313" key="3">
    <source>
        <dbReference type="Proteomes" id="UP001596053"/>
    </source>
</evidence>
<proteinExistence type="predicted"/>
<keyword evidence="1" id="KW-0472">Membrane</keyword>
<feature type="transmembrane region" description="Helical" evidence="1">
    <location>
        <begin position="54"/>
        <end position="76"/>
    </location>
</feature>
<name>A0ABW0IU99_9HYPH</name>
<dbReference type="EMBL" id="JBHSLW010000009">
    <property type="protein sequence ID" value="MFC5419440.1"/>
    <property type="molecule type" value="Genomic_DNA"/>
</dbReference>
<keyword evidence="1" id="KW-0812">Transmembrane</keyword>
<gene>
    <name evidence="2" type="ORF">ACFPOB_07685</name>
</gene>
<organism evidence="2 3">
    <name type="scientific">Bosea eneae</name>
    <dbReference type="NCBI Taxonomy" id="151454"/>
    <lineage>
        <taxon>Bacteria</taxon>
        <taxon>Pseudomonadati</taxon>
        <taxon>Pseudomonadota</taxon>
        <taxon>Alphaproteobacteria</taxon>
        <taxon>Hyphomicrobiales</taxon>
        <taxon>Boseaceae</taxon>
        <taxon>Bosea</taxon>
    </lineage>
</organism>
<reference evidence="3" key="1">
    <citation type="journal article" date="2019" name="Int. J. Syst. Evol. Microbiol.">
        <title>The Global Catalogue of Microorganisms (GCM) 10K type strain sequencing project: providing services to taxonomists for standard genome sequencing and annotation.</title>
        <authorList>
            <consortium name="The Broad Institute Genomics Platform"/>
            <consortium name="The Broad Institute Genome Sequencing Center for Infectious Disease"/>
            <person name="Wu L."/>
            <person name="Ma J."/>
        </authorList>
    </citation>
    <scope>NUCLEOTIDE SEQUENCE [LARGE SCALE GENOMIC DNA]</scope>
    <source>
        <strain evidence="3">NCAIM B.01391</strain>
    </source>
</reference>
<dbReference type="Proteomes" id="UP001596053">
    <property type="component" value="Unassembled WGS sequence"/>
</dbReference>
<dbReference type="RefSeq" id="WP_377797172.1">
    <property type="nucleotide sequence ID" value="NZ_JBHSLW010000009.1"/>
</dbReference>